<dbReference type="InterPro" id="IPR020667">
    <property type="entry name" value="DNA_mismatch_repair_MutL"/>
</dbReference>
<organism evidence="7 8">
    <name type="scientific">Parablautia intestinalis</name>
    <dbReference type="NCBI Taxonomy" id="2320100"/>
    <lineage>
        <taxon>Bacteria</taxon>
        <taxon>Bacillati</taxon>
        <taxon>Bacillota</taxon>
        <taxon>Clostridia</taxon>
        <taxon>Lachnospirales</taxon>
        <taxon>Lachnospiraceae</taxon>
        <taxon>Parablautia</taxon>
    </lineage>
</organism>
<sequence length="650" mass="72877">MPVINLLSQSTIDKIAAGEVVERPLSVVKELTENAIDAKANAITVEIKDGGISFIRVTDNGCGIPKDQVKKAFLRHATSKITSIEDLSYVESLGFRGEALSSIAAVAQVEVLTKTPDDITGMRYNIAGGVEEEPEEVGVPAGTTFLVRNLFFNTPVRKKFLKQPQTEGGYVSDMMEHLALSRPDISIKFVQNGQVKFHTSGNGDLKEVIYRIYGKDITQALIPFEKSGDGFGVSGFLGKPEINRSNRNFEVYFVNGRFVKNDVITKAVEEGYRAYVMQHKFPFFVLHFTMAPDRIDVNVHPAKMEIRLIQGSEFYNKISKWVGEGLHAVELIPNVRLVEEKNKPIPALKTPEPFEVRRIAMLMDEPAEYKTAATDRAGCIKTETMAEKNASKKPKAEEFLHKIVQNKVIGNENAGSFGSYGSEKEDLRANVIKADKHILVEKAEQLGLFENNFLSKDAKNDYQILGQIFGTYWLVAFKDKLFIIDQHAAHEKVKYERLMGELEKKEASSQMLNPPVIVDLTGKEEALLEEYLPYFKEMGFEIEEFGGGAWAIRSMPVELYGNSEKELFMNILDELAVKEAAGRPEAVLEKLASMACKAAVKGNHQMSFQEMEALIEELLSLDNPYHCPHGRPTIISMSKYEIEKKFKRIV</sequence>
<dbReference type="RefSeq" id="WP_120467525.1">
    <property type="nucleotide sequence ID" value="NZ_RAYQ01000004.1"/>
</dbReference>
<evidence type="ECO:0000256" key="3">
    <source>
        <dbReference type="ARBA" id="ARBA00023204"/>
    </source>
</evidence>
<keyword evidence="7" id="KW-0255">Endonuclease</keyword>
<dbReference type="InterPro" id="IPR037198">
    <property type="entry name" value="MutL_C_sf"/>
</dbReference>
<dbReference type="InterPro" id="IPR014762">
    <property type="entry name" value="DNA_mismatch_repair_CS"/>
</dbReference>
<dbReference type="GO" id="GO:0006298">
    <property type="term" value="P:mismatch repair"/>
    <property type="evidence" value="ECO:0007669"/>
    <property type="project" value="UniProtKB-UniRule"/>
</dbReference>
<dbReference type="InterPro" id="IPR013507">
    <property type="entry name" value="DNA_mismatch_S5_2-like"/>
</dbReference>
<dbReference type="Pfam" id="PF01119">
    <property type="entry name" value="DNA_mis_repair"/>
    <property type="match status" value="1"/>
</dbReference>
<dbReference type="EMBL" id="RAYQ01000004">
    <property type="protein sequence ID" value="RKI92739.1"/>
    <property type="molecule type" value="Genomic_DNA"/>
</dbReference>
<evidence type="ECO:0000313" key="7">
    <source>
        <dbReference type="EMBL" id="RKI92739.1"/>
    </source>
</evidence>
<dbReference type="InterPro" id="IPR036890">
    <property type="entry name" value="HATPase_C_sf"/>
</dbReference>
<keyword evidence="8" id="KW-1185">Reference proteome</keyword>
<evidence type="ECO:0000259" key="6">
    <source>
        <dbReference type="SMART" id="SM01340"/>
    </source>
</evidence>
<keyword evidence="7" id="KW-0540">Nuclease</keyword>
<dbReference type="GO" id="GO:0140664">
    <property type="term" value="F:ATP-dependent DNA damage sensor activity"/>
    <property type="evidence" value="ECO:0007669"/>
    <property type="project" value="InterPro"/>
</dbReference>
<comment type="function">
    <text evidence="4">This protein is involved in the repair of mismatches in DNA. It is required for dam-dependent methyl-directed DNA mismatch repair. May act as a 'molecular matchmaker', a protein that promotes the formation of a stable complex between two or more DNA-binding proteins in an ATP-dependent manner without itself being part of a final effector complex.</text>
</comment>
<dbReference type="HAMAP" id="MF_00149">
    <property type="entry name" value="DNA_mis_repair"/>
    <property type="match status" value="1"/>
</dbReference>
<dbReference type="GO" id="GO:0016887">
    <property type="term" value="F:ATP hydrolysis activity"/>
    <property type="evidence" value="ECO:0007669"/>
    <property type="project" value="InterPro"/>
</dbReference>
<keyword evidence="7" id="KW-0378">Hydrolase</keyword>
<protein>
    <recommendedName>
        <fullName evidence="4">DNA mismatch repair protein MutL</fullName>
    </recommendedName>
</protein>
<proteinExistence type="inferred from homology"/>
<dbReference type="Pfam" id="PF08676">
    <property type="entry name" value="MutL_C"/>
    <property type="match status" value="1"/>
</dbReference>
<evidence type="ECO:0000259" key="5">
    <source>
        <dbReference type="SMART" id="SM00853"/>
    </source>
</evidence>
<dbReference type="InterPro" id="IPR020568">
    <property type="entry name" value="Ribosomal_Su5_D2-typ_SF"/>
</dbReference>
<dbReference type="CDD" id="cd00782">
    <property type="entry name" value="MutL_Trans"/>
    <property type="match status" value="1"/>
</dbReference>
<dbReference type="PROSITE" id="PS00058">
    <property type="entry name" value="DNA_MISMATCH_REPAIR_1"/>
    <property type="match status" value="1"/>
</dbReference>
<dbReference type="SUPFAM" id="SSF54211">
    <property type="entry name" value="Ribosomal protein S5 domain 2-like"/>
    <property type="match status" value="1"/>
</dbReference>
<accession>A0A3A9AN57</accession>
<dbReference type="NCBIfam" id="TIGR00585">
    <property type="entry name" value="mutl"/>
    <property type="match status" value="1"/>
</dbReference>
<feature type="domain" description="MutL C-terminal dimerisation" evidence="5">
    <location>
        <begin position="464"/>
        <end position="606"/>
    </location>
</feature>
<evidence type="ECO:0000256" key="4">
    <source>
        <dbReference type="HAMAP-Rule" id="MF_00149"/>
    </source>
</evidence>
<comment type="caution">
    <text evidence="7">The sequence shown here is derived from an EMBL/GenBank/DDBJ whole genome shotgun (WGS) entry which is preliminary data.</text>
</comment>
<dbReference type="GO" id="GO:0004519">
    <property type="term" value="F:endonuclease activity"/>
    <property type="evidence" value="ECO:0007669"/>
    <property type="project" value="UniProtKB-KW"/>
</dbReference>
<dbReference type="FunFam" id="3.30.565.10:FF:000003">
    <property type="entry name" value="DNA mismatch repair endonuclease MutL"/>
    <property type="match status" value="1"/>
</dbReference>
<gene>
    <name evidence="4 7" type="primary">mutL</name>
    <name evidence="7" type="ORF">D7V94_05270</name>
</gene>
<dbReference type="OrthoDB" id="9763467at2"/>
<dbReference type="PANTHER" id="PTHR10073">
    <property type="entry name" value="DNA MISMATCH REPAIR PROTEIN MLH, PMS, MUTL"/>
    <property type="match status" value="1"/>
</dbReference>
<feature type="domain" description="DNA mismatch repair protein S5" evidence="6">
    <location>
        <begin position="209"/>
        <end position="327"/>
    </location>
</feature>
<dbReference type="SUPFAM" id="SSF118116">
    <property type="entry name" value="DNA mismatch repair protein MutL"/>
    <property type="match status" value="1"/>
</dbReference>
<dbReference type="InterPro" id="IPR038973">
    <property type="entry name" value="MutL/Mlh/Pms-like"/>
</dbReference>
<dbReference type="SUPFAM" id="SSF55874">
    <property type="entry name" value="ATPase domain of HSP90 chaperone/DNA topoisomerase II/histidine kinase"/>
    <property type="match status" value="1"/>
</dbReference>
<dbReference type="InterPro" id="IPR042121">
    <property type="entry name" value="MutL_C_regsub"/>
</dbReference>
<dbReference type="GO" id="GO:0032300">
    <property type="term" value="C:mismatch repair complex"/>
    <property type="evidence" value="ECO:0007669"/>
    <property type="project" value="InterPro"/>
</dbReference>
<comment type="similarity">
    <text evidence="1 4">Belongs to the DNA mismatch repair MutL/HexB family.</text>
</comment>
<evidence type="ECO:0000256" key="1">
    <source>
        <dbReference type="ARBA" id="ARBA00006082"/>
    </source>
</evidence>
<dbReference type="Gene3D" id="3.30.1370.100">
    <property type="entry name" value="MutL, C-terminal domain, regulatory subdomain"/>
    <property type="match status" value="1"/>
</dbReference>
<reference evidence="7 8" key="1">
    <citation type="submission" date="2018-09" db="EMBL/GenBank/DDBJ databases">
        <title>Murine metabolic-syndrome-specific gut microbial biobank.</title>
        <authorList>
            <person name="Liu C."/>
        </authorList>
    </citation>
    <scope>NUCLEOTIDE SEQUENCE [LARGE SCALE GENOMIC DNA]</scope>
    <source>
        <strain evidence="7 8">0.1xD8-82</strain>
    </source>
</reference>
<keyword evidence="2 4" id="KW-0227">DNA damage</keyword>
<dbReference type="Gene3D" id="3.30.1540.20">
    <property type="entry name" value="MutL, C-terminal domain, dimerisation subdomain"/>
    <property type="match status" value="1"/>
</dbReference>
<dbReference type="GO" id="GO:0030983">
    <property type="term" value="F:mismatched DNA binding"/>
    <property type="evidence" value="ECO:0007669"/>
    <property type="project" value="InterPro"/>
</dbReference>
<dbReference type="Pfam" id="PF13589">
    <property type="entry name" value="HATPase_c_3"/>
    <property type="match status" value="1"/>
</dbReference>
<dbReference type="AlphaFoldDB" id="A0A3A9AN57"/>
<evidence type="ECO:0000313" key="8">
    <source>
        <dbReference type="Proteomes" id="UP000280696"/>
    </source>
</evidence>
<evidence type="ECO:0000256" key="2">
    <source>
        <dbReference type="ARBA" id="ARBA00022763"/>
    </source>
</evidence>
<dbReference type="CDD" id="cd16926">
    <property type="entry name" value="HATPase_MutL-MLH-PMS-like"/>
    <property type="match status" value="1"/>
</dbReference>
<dbReference type="InterPro" id="IPR002099">
    <property type="entry name" value="MutL/Mlh/PMS"/>
</dbReference>
<dbReference type="InterPro" id="IPR014790">
    <property type="entry name" value="MutL_C"/>
</dbReference>
<dbReference type="Gene3D" id="3.30.230.10">
    <property type="match status" value="1"/>
</dbReference>
<dbReference type="SMART" id="SM00853">
    <property type="entry name" value="MutL_C"/>
    <property type="match status" value="1"/>
</dbReference>
<dbReference type="InterPro" id="IPR014721">
    <property type="entry name" value="Ribsml_uS5_D2-typ_fold_subgr"/>
</dbReference>
<dbReference type="InterPro" id="IPR042120">
    <property type="entry name" value="MutL_C_dimsub"/>
</dbReference>
<dbReference type="PANTHER" id="PTHR10073:SF12">
    <property type="entry name" value="DNA MISMATCH REPAIR PROTEIN MLH1"/>
    <property type="match status" value="1"/>
</dbReference>
<dbReference type="Gene3D" id="3.30.565.10">
    <property type="entry name" value="Histidine kinase-like ATPase, C-terminal domain"/>
    <property type="match status" value="1"/>
</dbReference>
<dbReference type="SMART" id="SM01340">
    <property type="entry name" value="DNA_mis_repair"/>
    <property type="match status" value="1"/>
</dbReference>
<dbReference type="GO" id="GO:0005524">
    <property type="term" value="F:ATP binding"/>
    <property type="evidence" value="ECO:0007669"/>
    <property type="project" value="InterPro"/>
</dbReference>
<name>A0A3A9AN57_9FIRM</name>
<dbReference type="Proteomes" id="UP000280696">
    <property type="component" value="Unassembled WGS sequence"/>
</dbReference>
<keyword evidence="3 4" id="KW-0234">DNA repair</keyword>